<accession>A0A6A5ZNC8</accession>
<name>A0A6A5ZNC8_9PLEO</name>
<reference evidence="1" key="1">
    <citation type="journal article" date="2020" name="Stud. Mycol.">
        <title>101 Dothideomycetes genomes: a test case for predicting lifestyles and emergence of pathogens.</title>
        <authorList>
            <person name="Haridas S."/>
            <person name="Albert R."/>
            <person name="Binder M."/>
            <person name="Bloem J."/>
            <person name="Labutti K."/>
            <person name="Salamov A."/>
            <person name="Andreopoulos B."/>
            <person name="Baker S."/>
            <person name="Barry K."/>
            <person name="Bills G."/>
            <person name="Bluhm B."/>
            <person name="Cannon C."/>
            <person name="Castanera R."/>
            <person name="Culley D."/>
            <person name="Daum C."/>
            <person name="Ezra D."/>
            <person name="Gonzalez J."/>
            <person name="Henrissat B."/>
            <person name="Kuo A."/>
            <person name="Liang C."/>
            <person name="Lipzen A."/>
            <person name="Lutzoni F."/>
            <person name="Magnuson J."/>
            <person name="Mondo S."/>
            <person name="Nolan M."/>
            <person name="Ohm R."/>
            <person name="Pangilinan J."/>
            <person name="Park H.-J."/>
            <person name="Ramirez L."/>
            <person name="Alfaro M."/>
            <person name="Sun H."/>
            <person name="Tritt A."/>
            <person name="Yoshinaga Y."/>
            <person name="Zwiers L.-H."/>
            <person name="Turgeon B."/>
            <person name="Goodwin S."/>
            <person name="Spatafora J."/>
            <person name="Crous P."/>
            <person name="Grigoriev I."/>
        </authorList>
    </citation>
    <scope>NUCLEOTIDE SEQUENCE</scope>
    <source>
        <strain evidence="1">CBS 627.86</strain>
    </source>
</reference>
<organism evidence="1 2">
    <name type="scientific">Lophiotrema nucula</name>
    <dbReference type="NCBI Taxonomy" id="690887"/>
    <lineage>
        <taxon>Eukaryota</taxon>
        <taxon>Fungi</taxon>
        <taxon>Dikarya</taxon>
        <taxon>Ascomycota</taxon>
        <taxon>Pezizomycotina</taxon>
        <taxon>Dothideomycetes</taxon>
        <taxon>Pleosporomycetidae</taxon>
        <taxon>Pleosporales</taxon>
        <taxon>Lophiotremataceae</taxon>
        <taxon>Lophiotrema</taxon>
    </lineage>
</organism>
<dbReference type="Proteomes" id="UP000799770">
    <property type="component" value="Unassembled WGS sequence"/>
</dbReference>
<dbReference type="EMBL" id="ML977314">
    <property type="protein sequence ID" value="KAF2120367.1"/>
    <property type="molecule type" value="Genomic_DNA"/>
</dbReference>
<proteinExistence type="predicted"/>
<sequence length="222" mass="24531">MHIVRAASRAASLAMLSYACNIHAQSDSTNQNITLRFFQNSQEDSCDYSNSSLTLTFTTSSVPLLSHCFDFRPFQRKRYAGLCEPDGPGVWGEAGIQWKLGNVETFDSQGSYSSVLYRQHITDPASDDQRPGHYANRRNDPSSNETLLDWYGFSCWSEDKGSCGTLPYKITSFSIPPGPAEKDQQGTCWVFAKEGAAARIYVSSQATTGAFVSAFLAIWLAM</sequence>
<protein>
    <submittedName>
        <fullName evidence="1">Uncharacterized protein</fullName>
    </submittedName>
</protein>
<dbReference type="OrthoDB" id="3878372at2759"/>
<dbReference type="PROSITE" id="PS51257">
    <property type="entry name" value="PROKAR_LIPOPROTEIN"/>
    <property type="match status" value="1"/>
</dbReference>
<evidence type="ECO:0000313" key="1">
    <source>
        <dbReference type="EMBL" id="KAF2120367.1"/>
    </source>
</evidence>
<keyword evidence="2" id="KW-1185">Reference proteome</keyword>
<gene>
    <name evidence="1" type="ORF">BDV96DRAFT_610320</name>
</gene>
<dbReference type="AlphaFoldDB" id="A0A6A5ZNC8"/>
<evidence type="ECO:0000313" key="2">
    <source>
        <dbReference type="Proteomes" id="UP000799770"/>
    </source>
</evidence>